<dbReference type="PROSITE" id="PS51257">
    <property type="entry name" value="PROKAR_LIPOPROTEIN"/>
    <property type="match status" value="1"/>
</dbReference>
<dbReference type="Proteomes" id="UP001597502">
    <property type="component" value="Unassembled WGS sequence"/>
</dbReference>
<name>A0ABW5V4Z6_9BACI</name>
<gene>
    <name evidence="5" type="ORF">ACFSUO_08195</name>
</gene>
<dbReference type="EMBL" id="JBHUNA010000018">
    <property type="protein sequence ID" value="MFD2760946.1"/>
    <property type="molecule type" value="Genomic_DNA"/>
</dbReference>
<protein>
    <recommendedName>
        <fullName evidence="4">Antigen I/II N-terminal domain-containing protein</fullName>
    </recommendedName>
</protein>
<evidence type="ECO:0000313" key="6">
    <source>
        <dbReference type="Proteomes" id="UP001597502"/>
    </source>
</evidence>
<evidence type="ECO:0000256" key="2">
    <source>
        <dbReference type="SAM" id="MobiDB-lite"/>
    </source>
</evidence>
<keyword evidence="3" id="KW-0732">Signal</keyword>
<keyword evidence="6" id="KW-1185">Reference proteome</keyword>
<proteinExistence type="predicted"/>
<dbReference type="Pfam" id="PF18652">
    <property type="entry name" value="Adhesin_P1_N"/>
    <property type="match status" value="1"/>
</dbReference>
<reference evidence="6" key="1">
    <citation type="journal article" date="2019" name="Int. J. Syst. Evol. Microbiol.">
        <title>The Global Catalogue of Microorganisms (GCM) 10K type strain sequencing project: providing services to taxonomists for standard genome sequencing and annotation.</title>
        <authorList>
            <consortium name="The Broad Institute Genomics Platform"/>
            <consortium name="The Broad Institute Genome Sequencing Center for Infectious Disease"/>
            <person name="Wu L."/>
            <person name="Ma J."/>
        </authorList>
    </citation>
    <scope>NUCLEOTIDE SEQUENCE [LARGE SCALE GENOMIC DNA]</scope>
    <source>
        <strain evidence="6">TISTR 1535</strain>
    </source>
</reference>
<dbReference type="RefSeq" id="WP_382392938.1">
    <property type="nucleotide sequence ID" value="NZ_JBHUNA010000018.1"/>
</dbReference>
<feature type="region of interest" description="Disordered" evidence="2">
    <location>
        <begin position="22"/>
        <end position="57"/>
    </location>
</feature>
<evidence type="ECO:0000256" key="1">
    <source>
        <dbReference type="SAM" id="Coils"/>
    </source>
</evidence>
<comment type="caution">
    <text evidence="5">The sequence shown here is derived from an EMBL/GenBank/DDBJ whole genome shotgun (WGS) entry which is preliminary data.</text>
</comment>
<evidence type="ECO:0000256" key="3">
    <source>
        <dbReference type="SAM" id="SignalP"/>
    </source>
</evidence>
<keyword evidence="1" id="KW-0175">Coiled coil</keyword>
<evidence type="ECO:0000259" key="4">
    <source>
        <dbReference type="Pfam" id="PF18652"/>
    </source>
</evidence>
<dbReference type="InterPro" id="IPR041324">
    <property type="entry name" value="AgI/II_N"/>
</dbReference>
<organism evidence="5 6">
    <name type="scientific">Lentibacillus juripiscarius</name>
    <dbReference type="NCBI Taxonomy" id="257446"/>
    <lineage>
        <taxon>Bacteria</taxon>
        <taxon>Bacillati</taxon>
        <taxon>Bacillota</taxon>
        <taxon>Bacilli</taxon>
        <taxon>Bacillales</taxon>
        <taxon>Bacillaceae</taxon>
        <taxon>Lentibacillus</taxon>
    </lineage>
</organism>
<feature type="coiled-coil region" evidence="1">
    <location>
        <begin position="71"/>
        <end position="129"/>
    </location>
</feature>
<evidence type="ECO:0000313" key="5">
    <source>
        <dbReference type="EMBL" id="MFD2760946.1"/>
    </source>
</evidence>
<sequence>MKKALLFIIPLLFLFAACSDDTSNGDAQTADDKGAEEENASNKNASESESDDDEKIEVDKNLFSVTVTLPKSFVESDAQNIDETIANAEEEGMKVTQNDDGSLTYKMTKAKHKEMMDEMRSSVEESIEEIKTSGDYKSIQDITANNSFSKFQLIVNKKEYNNSMDAFAILGLGMNGMMYQLFDGASEEDYDVTIQVKDAESGEVFETVQYPEALDTEEQN</sequence>
<accession>A0ABW5V4Z6</accession>
<feature type="domain" description="Antigen I/II N-terminal" evidence="4">
    <location>
        <begin position="74"/>
        <end position="165"/>
    </location>
</feature>
<feature type="signal peptide" evidence="3">
    <location>
        <begin position="1"/>
        <end position="19"/>
    </location>
</feature>
<feature type="chain" id="PRO_5046873743" description="Antigen I/II N-terminal domain-containing protein" evidence="3">
    <location>
        <begin position="20"/>
        <end position="220"/>
    </location>
</feature>